<dbReference type="SUPFAM" id="SSF53474">
    <property type="entry name" value="alpha/beta-Hydrolases"/>
    <property type="match status" value="1"/>
</dbReference>
<gene>
    <name evidence="2" type="ORF">B0H66DRAFT_575490</name>
</gene>
<reference evidence="2" key="1">
    <citation type="journal article" date="2023" name="Mol. Phylogenet. Evol.">
        <title>Genome-scale phylogeny and comparative genomics of the fungal order Sordariales.</title>
        <authorList>
            <person name="Hensen N."/>
            <person name="Bonometti L."/>
            <person name="Westerberg I."/>
            <person name="Brannstrom I.O."/>
            <person name="Guillou S."/>
            <person name="Cros-Aarteil S."/>
            <person name="Calhoun S."/>
            <person name="Haridas S."/>
            <person name="Kuo A."/>
            <person name="Mondo S."/>
            <person name="Pangilinan J."/>
            <person name="Riley R."/>
            <person name="LaButti K."/>
            <person name="Andreopoulos B."/>
            <person name="Lipzen A."/>
            <person name="Chen C."/>
            <person name="Yan M."/>
            <person name="Daum C."/>
            <person name="Ng V."/>
            <person name="Clum A."/>
            <person name="Steindorff A."/>
            <person name="Ohm R.A."/>
            <person name="Martin F."/>
            <person name="Silar P."/>
            <person name="Natvig D.O."/>
            <person name="Lalanne C."/>
            <person name="Gautier V."/>
            <person name="Ament-Velasquez S.L."/>
            <person name="Kruys A."/>
            <person name="Hutchinson M.I."/>
            <person name="Powell A.J."/>
            <person name="Barry K."/>
            <person name="Miller A.N."/>
            <person name="Grigoriev I.V."/>
            <person name="Debuchy R."/>
            <person name="Gladieux P."/>
            <person name="Hiltunen Thoren M."/>
            <person name="Johannesson H."/>
        </authorList>
    </citation>
    <scope>NUCLEOTIDE SEQUENCE</scope>
    <source>
        <strain evidence="2">CBS 118394</strain>
    </source>
</reference>
<dbReference type="InterPro" id="IPR050261">
    <property type="entry name" value="FrsA_esterase"/>
</dbReference>
<evidence type="ECO:0000313" key="3">
    <source>
        <dbReference type="Proteomes" id="UP001283341"/>
    </source>
</evidence>
<dbReference type="Gene3D" id="1.20.1440.110">
    <property type="entry name" value="acylaminoacyl peptidase"/>
    <property type="match status" value="1"/>
</dbReference>
<dbReference type="GO" id="GO:0016787">
    <property type="term" value="F:hydrolase activity"/>
    <property type="evidence" value="ECO:0007669"/>
    <property type="project" value="UniProtKB-KW"/>
</dbReference>
<reference evidence="2" key="2">
    <citation type="submission" date="2023-06" db="EMBL/GenBank/DDBJ databases">
        <authorList>
            <consortium name="Lawrence Berkeley National Laboratory"/>
            <person name="Haridas S."/>
            <person name="Hensen N."/>
            <person name="Bonometti L."/>
            <person name="Westerberg I."/>
            <person name="Brannstrom I.O."/>
            <person name="Guillou S."/>
            <person name="Cros-Aarteil S."/>
            <person name="Calhoun S."/>
            <person name="Kuo A."/>
            <person name="Mondo S."/>
            <person name="Pangilinan J."/>
            <person name="Riley R."/>
            <person name="Labutti K."/>
            <person name="Andreopoulos B."/>
            <person name="Lipzen A."/>
            <person name="Chen C."/>
            <person name="Yanf M."/>
            <person name="Daum C."/>
            <person name="Ng V."/>
            <person name="Clum A."/>
            <person name="Steindorff A."/>
            <person name="Ohm R."/>
            <person name="Martin F."/>
            <person name="Silar P."/>
            <person name="Natvig D."/>
            <person name="Lalanne C."/>
            <person name="Gautier V."/>
            <person name="Ament-Velasquez S.L."/>
            <person name="Kruys A."/>
            <person name="Hutchinson M.I."/>
            <person name="Powell A.J."/>
            <person name="Barry K."/>
            <person name="Miller A.N."/>
            <person name="Grigoriev I.V."/>
            <person name="Debuchy R."/>
            <person name="Gladieux P."/>
            <person name="Thoren M.H."/>
            <person name="Johannesson H."/>
        </authorList>
    </citation>
    <scope>NUCLEOTIDE SEQUENCE</scope>
    <source>
        <strain evidence="2">CBS 118394</strain>
    </source>
</reference>
<accession>A0AAE0M5P8</accession>
<keyword evidence="3" id="KW-1185">Reference proteome</keyword>
<comment type="caution">
    <text evidence="2">The sequence shown here is derived from an EMBL/GenBank/DDBJ whole genome shotgun (WGS) entry which is preliminary data.</text>
</comment>
<keyword evidence="2" id="KW-0378">Hydrolase</keyword>
<dbReference type="Pfam" id="PF12740">
    <property type="entry name" value="PETase"/>
    <property type="match status" value="1"/>
</dbReference>
<dbReference type="InterPro" id="IPR041127">
    <property type="entry name" value="PET_hydrolase/cutinase-like"/>
</dbReference>
<organism evidence="2 3">
    <name type="scientific">Apodospora peruviana</name>
    <dbReference type="NCBI Taxonomy" id="516989"/>
    <lineage>
        <taxon>Eukaryota</taxon>
        <taxon>Fungi</taxon>
        <taxon>Dikarya</taxon>
        <taxon>Ascomycota</taxon>
        <taxon>Pezizomycotina</taxon>
        <taxon>Sordariomycetes</taxon>
        <taxon>Sordariomycetidae</taxon>
        <taxon>Sordariales</taxon>
        <taxon>Lasiosphaeriaceae</taxon>
        <taxon>Apodospora</taxon>
    </lineage>
</organism>
<dbReference type="PANTHER" id="PTHR22946:SF12">
    <property type="entry name" value="CONIDIAL PIGMENT BIOSYNTHESIS PROTEIN AYG1 (AFU_ORTHOLOGUE AFUA_2G17550)"/>
    <property type="match status" value="1"/>
</dbReference>
<protein>
    <submittedName>
        <fullName evidence="2">Alpha/Beta hydrolase protein</fullName>
    </submittedName>
</protein>
<evidence type="ECO:0000259" key="1">
    <source>
        <dbReference type="Pfam" id="PF12740"/>
    </source>
</evidence>
<dbReference type="Proteomes" id="UP001283341">
    <property type="component" value="Unassembled WGS sequence"/>
</dbReference>
<dbReference type="PANTHER" id="PTHR22946">
    <property type="entry name" value="DIENELACTONE HYDROLASE DOMAIN-CONTAINING PROTEIN-RELATED"/>
    <property type="match status" value="1"/>
</dbReference>
<proteinExistence type="predicted"/>
<evidence type="ECO:0000313" key="2">
    <source>
        <dbReference type="EMBL" id="KAK3318859.1"/>
    </source>
</evidence>
<name>A0AAE0M5P8_9PEZI</name>
<dbReference type="Gene3D" id="3.40.50.1820">
    <property type="entry name" value="alpha/beta hydrolase"/>
    <property type="match status" value="1"/>
</dbReference>
<sequence>MAPFHLHADPSFNYEILRALSMARYGGAEVSEVLQVAGDIKPGDFESYYNAFNDLALHVKAQADLLDSSKNPISARDAYFRAATYFRNADFFLHGHPNDPRLMTLWSQQTVAFDKAIALLPVPGERLVIKADGFDVNAIFYRTETPGTTGNPKPTIIVGSGFDGAQEEVYHAFGIAALERGYNVITYEGPGQPLPRREQEAGFIHDWEKVVTPVVDYLVQQPSVDAKRIALIGWSMGGYLSVRAAAFEPRIACTAAVDGVYDVFAAFRSMLAPNLRSLYDTGDAAGFKEAAMSSLDKPETPTPFRWAITQGLWSFNVHNPAELMEKVKAMTLGGGVADRVQCPVWVGEAVKDEFFRGQPPLVKEALGDRATLVTLTEDDGASAHCHVGALSVANRHIFDWMGKVFERK</sequence>
<dbReference type="AlphaFoldDB" id="A0AAE0M5P8"/>
<feature type="domain" description="PET hydrolase/cutinase-like" evidence="1">
    <location>
        <begin position="127"/>
        <end position="275"/>
    </location>
</feature>
<dbReference type="InterPro" id="IPR029058">
    <property type="entry name" value="AB_hydrolase_fold"/>
</dbReference>
<dbReference type="EMBL" id="JAUEDM010000004">
    <property type="protein sequence ID" value="KAK3318859.1"/>
    <property type="molecule type" value="Genomic_DNA"/>
</dbReference>